<feature type="domain" description="AMP-dependent synthetase/ligase" evidence="1">
    <location>
        <begin position="49"/>
        <end position="417"/>
    </location>
</feature>
<dbReference type="Pfam" id="PF00501">
    <property type="entry name" value="AMP-binding"/>
    <property type="match status" value="1"/>
</dbReference>
<dbReference type="Pfam" id="PF13193">
    <property type="entry name" value="AMP-binding_C"/>
    <property type="match status" value="1"/>
</dbReference>
<dbReference type="GeneID" id="83183417"/>
<evidence type="ECO:0000259" key="2">
    <source>
        <dbReference type="Pfam" id="PF13193"/>
    </source>
</evidence>
<sequence>MIFTPPTFLPTLPSVPLQEPVGDFCLAKSLARTIASDSTEKRAPFVEATIDRAWTSDEISARVAQVAAALCSSWQLVPGQKWHKIVAILASNSVDTLILSWAIHRIGGACLMMQPTSSAEEIAGHFDRVPPFAMFVSQDLLPLAQEAVQGSSLSKLPLYRLSVPGGAAEPDRDLGRITTLDDLVAAAKGLHPVQKAPLSINEATRRVAYYCTTSGTSGFQRIVAITHENLIASILQASEFLQTTREAGSEVALGFLPFNHIYGLWTAHVLMYLGDSVIIHRGFNFMEIMASIVKYRINTLYLVPPIINALSRNGSTLGQFDLSSVRSIVSGGGPLSKEAFAKMQAVCPQVRILSGWGLTETCGVGSLSCFSEIFPGSSGILLPGVRIRLRDDNGREIETLEEMGEIEIASPSLVRGYIDSASDALLPPTDNADFWWPTGDVGLFRAAPSGEYHLFIVDRIRDMIKVKGNGVAPGQIEAHLIQHAAVAETAVIGIPDEVAGERALAFVVREPSYAPDTSEADLRRAIRDYNDLELPEVCRLQDRIVFIDQIPKSASGKMLKRELRKQVSSFGFPSPLPST</sequence>
<dbReference type="SUPFAM" id="SSF56801">
    <property type="entry name" value="Acetyl-CoA synthetase-like"/>
    <property type="match status" value="1"/>
</dbReference>
<dbReference type="InterPro" id="IPR000873">
    <property type="entry name" value="AMP-dep_synth/lig_dom"/>
</dbReference>
<dbReference type="InterPro" id="IPR042099">
    <property type="entry name" value="ANL_N_sf"/>
</dbReference>
<dbReference type="PANTHER" id="PTHR24096:SF422">
    <property type="entry name" value="BCDNA.GH02901"/>
    <property type="match status" value="1"/>
</dbReference>
<dbReference type="GO" id="GO:0016405">
    <property type="term" value="F:CoA-ligase activity"/>
    <property type="evidence" value="ECO:0007669"/>
    <property type="project" value="TreeGrafter"/>
</dbReference>
<protein>
    <submittedName>
        <fullName evidence="3">AMP dependent ligase/synthetase</fullName>
    </submittedName>
</protein>
<feature type="domain" description="AMP-binding enzyme C-terminal" evidence="2">
    <location>
        <begin position="475"/>
        <end position="557"/>
    </location>
</feature>
<reference evidence="3" key="2">
    <citation type="journal article" date="2023" name="IMA Fungus">
        <title>Comparative genomic study of the Penicillium genus elucidates a diverse pangenome and 15 lateral gene transfer events.</title>
        <authorList>
            <person name="Petersen C."/>
            <person name="Sorensen T."/>
            <person name="Nielsen M.R."/>
            <person name="Sondergaard T.E."/>
            <person name="Sorensen J.L."/>
            <person name="Fitzpatrick D.A."/>
            <person name="Frisvad J.C."/>
            <person name="Nielsen K.L."/>
        </authorList>
    </citation>
    <scope>NUCLEOTIDE SEQUENCE</scope>
    <source>
        <strain evidence="3">IBT 15544</strain>
    </source>
</reference>
<dbReference type="Gene3D" id="3.40.50.12780">
    <property type="entry name" value="N-terminal domain of ligase-like"/>
    <property type="match status" value="1"/>
</dbReference>
<evidence type="ECO:0000313" key="4">
    <source>
        <dbReference type="Proteomes" id="UP001150904"/>
    </source>
</evidence>
<dbReference type="Proteomes" id="UP001150904">
    <property type="component" value="Unassembled WGS sequence"/>
</dbReference>
<keyword evidence="3" id="KW-0436">Ligase</keyword>
<dbReference type="RefSeq" id="XP_058306104.1">
    <property type="nucleotide sequence ID" value="XM_058456116.1"/>
</dbReference>
<dbReference type="InterPro" id="IPR025110">
    <property type="entry name" value="AMP-bd_C"/>
</dbReference>
<comment type="caution">
    <text evidence="3">The sequence shown here is derived from an EMBL/GenBank/DDBJ whole genome shotgun (WGS) entry which is preliminary data.</text>
</comment>
<proteinExistence type="predicted"/>
<organism evidence="3 4">
    <name type="scientific">Penicillium cinerascens</name>
    <dbReference type="NCBI Taxonomy" id="70096"/>
    <lineage>
        <taxon>Eukaryota</taxon>
        <taxon>Fungi</taxon>
        <taxon>Dikarya</taxon>
        <taxon>Ascomycota</taxon>
        <taxon>Pezizomycotina</taxon>
        <taxon>Eurotiomycetes</taxon>
        <taxon>Eurotiomycetidae</taxon>
        <taxon>Eurotiales</taxon>
        <taxon>Aspergillaceae</taxon>
        <taxon>Penicillium</taxon>
    </lineage>
</organism>
<gene>
    <name evidence="3" type="ORF">N7498_009054</name>
</gene>
<accession>A0A9W9JJU4</accession>
<dbReference type="EMBL" id="JAPQKR010000015">
    <property type="protein sequence ID" value="KAJ5195616.1"/>
    <property type="molecule type" value="Genomic_DNA"/>
</dbReference>
<name>A0A9W9JJU4_9EURO</name>
<reference evidence="3" key="1">
    <citation type="submission" date="2022-12" db="EMBL/GenBank/DDBJ databases">
        <authorList>
            <person name="Petersen C."/>
        </authorList>
    </citation>
    <scope>NUCLEOTIDE SEQUENCE</scope>
    <source>
        <strain evidence="3">IBT 15544</strain>
    </source>
</reference>
<evidence type="ECO:0000259" key="1">
    <source>
        <dbReference type="Pfam" id="PF00501"/>
    </source>
</evidence>
<keyword evidence="4" id="KW-1185">Reference proteome</keyword>
<dbReference type="PANTHER" id="PTHR24096">
    <property type="entry name" value="LONG-CHAIN-FATTY-ACID--COA LIGASE"/>
    <property type="match status" value="1"/>
</dbReference>
<dbReference type="Gene3D" id="3.30.300.30">
    <property type="match status" value="1"/>
</dbReference>
<dbReference type="OrthoDB" id="6509636at2759"/>
<evidence type="ECO:0000313" key="3">
    <source>
        <dbReference type="EMBL" id="KAJ5195616.1"/>
    </source>
</evidence>
<dbReference type="AlphaFoldDB" id="A0A9W9JJU4"/>
<dbReference type="InterPro" id="IPR045851">
    <property type="entry name" value="AMP-bd_C_sf"/>
</dbReference>